<dbReference type="InterPro" id="IPR013766">
    <property type="entry name" value="Thioredoxin_domain"/>
</dbReference>
<dbReference type="OrthoDB" id="6399635at2"/>
<feature type="chain" id="PRO_5020271619" evidence="1">
    <location>
        <begin position="20"/>
        <end position="374"/>
    </location>
</feature>
<comment type="caution">
    <text evidence="3">The sequence shown here is derived from an EMBL/GenBank/DDBJ whole genome shotgun (WGS) entry which is preliminary data.</text>
</comment>
<dbReference type="InterPro" id="IPR050553">
    <property type="entry name" value="Thioredoxin_ResA/DsbE_sf"/>
</dbReference>
<evidence type="ECO:0000256" key="1">
    <source>
        <dbReference type="SAM" id="SignalP"/>
    </source>
</evidence>
<sequence length="374" mass="43706">MQLIAIFWFLFVMCANTLAQSKKIQVKLVFHEGVDKKNLTITYDNGLTWQKHPLSKNNIPVEEIIEAETHAPYLKISIIGLYKEDAFDNNEDFYINAESGRIEFFRNLNRKDNLRYKLKLEGVLDDIGQNNHKNTIRKEVDEMAVIRQNPMLGTDESVRMSYNTKAALIQKKERDLIKSNSGQFYYQELFYKKIGQWNADFTEKEIEEFYVSNFDENFRKSAYGQRIANTIADLELDEGTIAPRFSQKGLDGKIIDLINYKDKYVLIDFWATWCKPCVQNLPLLQELAKKYKSKGVVTILISSDSDEEEWKNFIEEHNLDMIHVRDVEDSIGGTWKTNYIPQTFLIDKEGKIIYSAKVSKDESLEKLKRILEEI</sequence>
<dbReference type="AlphaFoldDB" id="A0A4Q5M2S5"/>
<dbReference type="PANTHER" id="PTHR42852">
    <property type="entry name" value="THIOL:DISULFIDE INTERCHANGE PROTEIN DSBE"/>
    <property type="match status" value="1"/>
</dbReference>
<name>A0A4Q5M2S5_9BACT</name>
<dbReference type="PROSITE" id="PS51352">
    <property type="entry name" value="THIOREDOXIN_2"/>
    <property type="match status" value="1"/>
</dbReference>
<dbReference type="InterPro" id="IPR000866">
    <property type="entry name" value="AhpC/TSA"/>
</dbReference>
<evidence type="ECO:0000259" key="2">
    <source>
        <dbReference type="PROSITE" id="PS51352"/>
    </source>
</evidence>
<dbReference type="Proteomes" id="UP000293162">
    <property type="component" value="Unassembled WGS sequence"/>
</dbReference>
<organism evidence="3 4">
    <name type="scientific">Emticicia agri</name>
    <dbReference type="NCBI Taxonomy" id="2492393"/>
    <lineage>
        <taxon>Bacteria</taxon>
        <taxon>Pseudomonadati</taxon>
        <taxon>Bacteroidota</taxon>
        <taxon>Cytophagia</taxon>
        <taxon>Cytophagales</taxon>
        <taxon>Leadbetterellaceae</taxon>
        <taxon>Emticicia</taxon>
    </lineage>
</organism>
<dbReference type="InterPro" id="IPR036249">
    <property type="entry name" value="Thioredoxin-like_sf"/>
</dbReference>
<dbReference type="Pfam" id="PF00578">
    <property type="entry name" value="AhpC-TSA"/>
    <property type="match status" value="1"/>
</dbReference>
<gene>
    <name evidence="3" type="ORF">EWM59_05595</name>
</gene>
<keyword evidence="1" id="KW-0732">Signal</keyword>
<dbReference type="CDD" id="cd02966">
    <property type="entry name" value="TlpA_like_family"/>
    <property type="match status" value="1"/>
</dbReference>
<proteinExistence type="predicted"/>
<evidence type="ECO:0000313" key="3">
    <source>
        <dbReference type="EMBL" id="RYU96624.1"/>
    </source>
</evidence>
<protein>
    <submittedName>
        <fullName evidence="3">TlpA family protein disulfide reductase</fullName>
    </submittedName>
</protein>
<dbReference type="Gene3D" id="3.40.30.10">
    <property type="entry name" value="Glutaredoxin"/>
    <property type="match status" value="1"/>
</dbReference>
<evidence type="ECO:0000313" key="4">
    <source>
        <dbReference type="Proteomes" id="UP000293162"/>
    </source>
</evidence>
<dbReference type="SUPFAM" id="SSF52833">
    <property type="entry name" value="Thioredoxin-like"/>
    <property type="match status" value="1"/>
</dbReference>
<dbReference type="PANTHER" id="PTHR42852:SF17">
    <property type="entry name" value="THIOREDOXIN-LIKE PROTEIN HI_1115"/>
    <property type="match status" value="1"/>
</dbReference>
<feature type="signal peptide" evidence="1">
    <location>
        <begin position="1"/>
        <end position="19"/>
    </location>
</feature>
<dbReference type="GO" id="GO:0016209">
    <property type="term" value="F:antioxidant activity"/>
    <property type="evidence" value="ECO:0007669"/>
    <property type="project" value="InterPro"/>
</dbReference>
<reference evidence="3 4" key="1">
    <citation type="submission" date="2019-02" db="EMBL/GenBank/DDBJ databases">
        <title>Bacterial novel species Emticicia sp. 17J42-9 isolated from soil.</title>
        <authorList>
            <person name="Jung H.-Y."/>
        </authorList>
    </citation>
    <scope>NUCLEOTIDE SEQUENCE [LARGE SCALE GENOMIC DNA]</scope>
    <source>
        <strain evidence="3 4">17J42-9</strain>
    </source>
</reference>
<feature type="domain" description="Thioredoxin" evidence="2">
    <location>
        <begin position="236"/>
        <end position="374"/>
    </location>
</feature>
<dbReference type="GO" id="GO:0016491">
    <property type="term" value="F:oxidoreductase activity"/>
    <property type="evidence" value="ECO:0007669"/>
    <property type="project" value="InterPro"/>
</dbReference>
<dbReference type="EMBL" id="SEWF01000006">
    <property type="protein sequence ID" value="RYU96624.1"/>
    <property type="molecule type" value="Genomic_DNA"/>
</dbReference>
<accession>A0A4Q5M2S5</accession>
<keyword evidence="4" id="KW-1185">Reference proteome</keyword>